<evidence type="ECO:0000256" key="1">
    <source>
        <dbReference type="ARBA" id="ARBA00022729"/>
    </source>
</evidence>
<dbReference type="Proteomes" id="UP000254889">
    <property type="component" value="Chromosome"/>
</dbReference>
<keyword evidence="5" id="KW-1185">Reference proteome</keyword>
<feature type="signal peptide" evidence="2">
    <location>
        <begin position="1"/>
        <end position="16"/>
    </location>
</feature>
<dbReference type="EMBL" id="CP031417">
    <property type="protein sequence ID" value="AXK79335.1"/>
    <property type="molecule type" value="Genomic_DNA"/>
</dbReference>
<keyword evidence="1 2" id="KW-0732">Signal</keyword>
<accession>A0A345ZQY8</accession>
<evidence type="ECO:0000259" key="3">
    <source>
        <dbReference type="Pfam" id="PF02974"/>
    </source>
</evidence>
<reference evidence="4 5" key="1">
    <citation type="submission" date="2018-07" db="EMBL/GenBank/DDBJ databases">
        <authorList>
            <person name="Quirk P.G."/>
            <person name="Krulwich T.A."/>
        </authorList>
    </citation>
    <scope>NUCLEOTIDE SEQUENCE [LARGE SCALE GENOMIC DNA]</scope>
    <source>
        <strain evidence="4 5">CC-BB4</strain>
    </source>
</reference>
<dbReference type="KEGG" id="ptaw:DW352_01685"/>
<dbReference type="OrthoDB" id="8450563at2"/>
<dbReference type="PROSITE" id="PS51257">
    <property type="entry name" value="PROKAR_LIPOPROTEIN"/>
    <property type="match status" value="1"/>
</dbReference>
<dbReference type="SUPFAM" id="SSF50882">
    <property type="entry name" value="beta-Barrel protease inhibitors"/>
    <property type="match status" value="1"/>
</dbReference>
<protein>
    <recommendedName>
        <fullName evidence="3">Alkaline proteinase inhibitor/ Outer membrane lipoprotein Omp19 domain-containing protein</fullName>
    </recommendedName>
</protein>
<dbReference type="InterPro" id="IPR016085">
    <property type="entry name" value="Protease_inh_B-barrel_dom"/>
</dbReference>
<feature type="chain" id="PRO_5016584623" description="Alkaline proteinase inhibitor/ Outer membrane lipoprotein Omp19 domain-containing protein" evidence="2">
    <location>
        <begin position="17"/>
        <end position="125"/>
    </location>
</feature>
<organism evidence="4 5">
    <name type="scientific">Pseudolabrys taiwanensis</name>
    <dbReference type="NCBI Taxonomy" id="331696"/>
    <lineage>
        <taxon>Bacteria</taxon>
        <taxon>Pseudomonadati</taxon>
        <taxon>Pseudomonadota</taxon>
        <taxon>Alphaproteobacteria</taxon>
        <taxon>Hyphomicrobiales</taxon>
        <taxon>Xanthobacteraceae</taxon>
        <taxon>Pseudolabrys</taxon>
    </lineage>
</organism>
<proteinExistence type="predicted"/>
<evidence type="ECO:0000313" key="5">
    <source>
        <dbReference type="Proteomes" id="UP000254889"/>
    </source>
</evidence>
<dbReference type="InterPro" id="IPR021140">
    <property type="entry name" value="Inh/Omp19"/>
</dbReference>
<dbReference type="AlphaFoldDB" id="A0A345ZQY8"/>
<evidence type="ECO:0000256" key="2">
    <source>
        <dbReference type="SAM" id="SignalP"/>
    </source>
</evidence>
<dbReference type="Pfam" id="PF02974">
    <property type="entry name" value="Inh"/>
    <property type="match status" value="1"/>
</dbReference>
<feature type="domain" description="Alkaline proteinase inhibitor/ Outer membrane lipoprotein Omp19" evidence="3">
    <location>
        <begin position="37"/>
        <end position="125"/>
    </location>
</feature>
<name>A0A345ZQY8_9HYPH</name>
<dbReference type="GO" id="GO:0004866">
    <property type="term" value="F:endopeptidase inhibitor activity"/>
    <property type="evidence" value="ECO:0007669"/>
    <property type="project" value="InterPro"/>
</dbReference>
<dbReference type="Gene3D" id="2.40.128.10">
    <property type="match status" value="1"/>
</dbReference>
<sequence length="125" mass="12796">MAFVRFAALSTMLLLAGCAGEQLTAATSSSPQAGPPTTMSGRWFLAAPNAPPCGINFSGANGAPEGRMAPEGGCPGRFFLSRRWSLAGDALTISEDDGQPLGTLKFAAGQFDGEAVTGMKITLAR</sequence>
<evidence type="ECO:0000313" key="4">
    <source>
        <dbReference type="EMBL" id="AXK79335.1"/>
    </source>
</evidence>
<gene>
    <name evidence="4" type="ORF">DW352_01685</name>
</gene>